<evidence type="ECO:0000313" key="3">
    <source>
        <dbReference type="Proteomes" id="UP000438476"/>
    </source>
</evidence>
<keyword evidence="3" id="KW-1185">Reference proteome</keyword>
<dbReference type="Pfam" id="PF13521">
    <property type="entry name" value="AAA_28"/>
    <property type="match status" value="1"/>
</dbReference>
<dbReference type="Gene3D" id="3.40.50.300">
    <property type="entry name" value="P-loop containing nucleotide triphosphate hydrolases"/>
    <property type="match status" value="1"/>
</dbReference>
<dbReference type="SUPFAM" id="SSF52540">
    <property type="entry name" value="P-loop containing nucleoside triphosphate hydrolases"/>
    <property type="match status" value="1"/>
</dbReference>
<proteinExistence type="predicted"/>
<accession>A0A6I4T8M2</accession>
<evidence type="ECO:0000259" key="1">
    <source>
        <dbReference type="Pfam" id="PF13521"/>
    </source>
</evidence>
<protein>
    <submittedName>
        <fullName evidence="2">AAA family ATPase</fullName>
    </submittedName>
</protein>
<feature type="domain" description="NadR/Ttd14 AAA" evidence="1">
    <location>
        <begin position="4"/>
        <end position="165"/>
    </location>
</feature>
<name>A0A6I4T8M2_9SPHN</name>
<organism evidence="2 3">
    <name type="scientific">Altericroceibacterium endophyticum</name>
    <dbReference type="NCBI Taxonomy" id="1808508"/>
    <lineage>
        <taxon>Bacteria</taxon>
        <taxon>Pseudomonadati</taxon>
        <taxon>Pseudomonadota</taxon>
        <taxon>Alphaproteobacteria</taxon>
        <taxon>Sphingomonadales</taxon>
        <taxon>Erythrobacteraceae</taxon>
        <taxon>Altericroceibacterium</taxon>
    </lineage>
</organism>
<comment type="caution">
    <text evidence="2">The sequence shown here is derived from an EMBL/GenBank/DDBJ whole genome shotgun (WGS) entry which is preliminary data.</text>
</comment>
<dbReference type="Proteomes" id="UP000438476">
    <property type="component" value="Unassembled WGS sequence"/>
</dbReference>
<dbReference type="OrthoDB" id="5638848at2"/>
<dbReference type="InterPro" id="IPR038727">
    <property type="entry name" value="NadR/Ttd14_AAA_dom"/>
</dbReference>
<dbReference type="EMBL" id="WTYT01000005">
    <property type="protein sequence ID" value="MXO66373.1"/>
    <property type="molecule type" value="Genomic_DNA"/>
</dbReference>
<evidence type="ECO:0000313" key="2">
    <source>
        <dbReference type="EMBL" id="MXO66373.1"/>
    </source>
</evidence>
<reference evidence="2 3" key="1">
    <citation type="submission" date="2019-12" db="EMBL/GenBank/DDBJ databases">
        <title>Genomic-based taxomic classification of the family Erythrobacteraceae.</title>
        <authorList>
            <person name="Xu L."/>
        </authorList>
    </citation>
    <scope>NUCLEOTIDE SEQUENCE [LARGE SCALE GENOMIC DNA]</scope>
    <source>
        <strain evidence="2 3">LMG 29518</strain>
    </source>
</reference>
<dbReference type="RefSeq" id="WP_160736825.1">
    <property type="nucleotide sequence ID" value="NZ_WTYT01000005.1"/>
</dbReference>
<sequence>MRHVLLSGCSGGGKSAILAELDRRGFATVPEPGRRIIEDELRGSGIALPWVNMRAFAERAIDVAAADRKRVAEEPGWVFFDRGLVDAAVALEHVSGRSARETLASFDRYHETVFLVPPWPEIYQNDDERKHGLSEAIAEYERLVTAYNDLGYSTIILPKTSVDERADYILGCLAK</sequence>
<dbReference type="InterPro" id="IPR027417">
    <property type="entry name" value="P-loop_NTPase"/>
</dbReference>
<gene>
    <name evidence="2" type="ORF">GRI91_11445</name>
</gene>
<dbReference type="AlphaFoldDB" id="A0A6I4T8M2"/>